<proteinExistence type="predicted"/>
<organism evidence="1 2">
    <name type="scientific">Dendrolimus kikuchii</name>
    <dbReference type="NCBI Taxonomy" id="765133"/>
    <lineage>
        <taxon>Eukaryota</taxon>
        <taxon>Metazoa</taxon>
        <taxon>Ecdysozoa</taxon>
        <taxon>Arthropoda</taxon>
        <taxon>Hexapoda</taxon>
        <taxon>Insecta</taxon>
        <taxon>Pterygota</taxon>
        <taxon>Neoptera</taxon>
        <taxon>Endopterygota</taxon>
        <taxon>Lepidoptera</taxon>
        <taxon>Glossata</taxon>
        <taxon>Ditrysia</taxon>
        <taxon>Bombycoidea</taxon>
        <taxon>Lasiocampidae</taxon>
        <taxon>Dendrolimus</taxon>
    </lineage>
</organism>
<sequence>MDYCTLESEVIDTLEFLRPSVKRNNLFKSKRNIVVNSTHSGRKINHKEITTYNNTPKVKEPVESSNYIHKETTEKRVLEQHSLVTYTSVFKHKRQILPVPTVKQNISKGKPLIQVTVIPKTELIQTEKFSKRRRRYPKVQSSHSNQENSINAKNVYVVTAGKTREKINEIKTTASAKFLNKRIIKVIKHEENISNCKQLLESLNMEVKKKRDKRKKKPPKVEGIDDNTREKCYDCGCWENARNEIQPDLRQHKSRVRIYGRVGLSQDDRYVVDCAATVDENPMHTINYSPIEHNPEVSSIFVASNDHPRFRQNINKLGCSSGLGNNYRPYQRDFNAQTDVRNDVRVTQCFPFEANRLWIGKESQGTQVNFNIPLTNVNNRNYYRTKEQQIQCDCHNLIGTSSLNQTKNKVEESQSPLVIISVYPKQESTDVIKTVTYCKGSNTAATAPSKSPTPSPARTRVNSPKRIKEIQSSKAVCRSRSPSPVAKNLYKRKDDTNKKLEETKVFRASKKQVSPNYQSTQESQNMRKVNRKSVVANKQNNTCKTEAIWHAETNGNHAAEKRTEQMLAKQALVNDFTKRITESMNRRPTCDLNTVKNGKSKVTVNINSENEYYDVMFQQGKLTTDLSVRRNKKVSPRKNYDQMDGTRSPPPTGFEKESDGNWRNKQANAGIHEQNISRLNVRDSLEILHRRDTEQNTSVTKPYSRHKRRYDNAVDNQFLAPIKHYKGDDCNLPNPIERDKQIRELLGIEHRIASSSETRQFLYSYSTKKLAKPDEEHTEDQQITTKNTRENSTQYDQGPVERNLYQQLILNRNVQVFLQVDQFNKQKPIILSRQQYDKVKRTIQDTINKKGGGGSKDKKCFCKTSMVSIGEVREKTKQEVTEPIEKGVQATRHKETKVDGTKSLRLLDWMKKDKDNPKNIKNEVRALVLFNSNEKTTSSDSKKSKNLNTIPRKTVSSIEIRYANLGMKRVQFSQSNLESEITSHIGQPRSDSLVTIYKVSGPRKSLTPNLGTSIISEGVSNTKSVQFLMAPKDVKEKKPFLQRLISCLVVHSTRDTALKTPHKPIPLTPSANSSIDSYQISSSLGEIEITSSLYDTSASFYSNHSILHVNSKMKRVLLNMSLLKRCVPVIPRIIRMIPLTLQSQKIHRWVAPTLMELKRREDKLGGKKINPRNTFLEWNLEAEIYAFGKRLNEDFDSDLLLLAFTDRSYVIKEEMKQKELGIKLQMKDNRELAEDGQKVMNEYIQLYLEAVLPKFPMEGIACIKNHLLGEGTLAHVSSYLGTKDIILASEYPVDNYILANTFKAIVGALLRCSGQESAAHFVRDFVITQLQGQDVNEYWHIEDPWLMLSGFVEKDGAKIEPRLIGEVGKNTLLACYRVGLYVDKKMISSGFGEKISIAKEMAAREALKKIFGTEDHMKPINFQLTGIPKPNSEARYQIAAS</sequence>
<keyword evidence="2" id="KW-1185">Reference proteome</keyword>
<evidence type="ECO:0000313" key="2">
    <source>
        <dbReference type="Proteomes" id="UP000824533"/>
    </source>
</evidence>
<dbReference type="EMBL" id="CM034406">
    <property type="protein sequence ID" value="KAJ0173098.1"/>
    <property type="molecule type" value="Genomic_DNA"/>
</dbReference>
<reference evidence="1 2" key="1">
    <citation type="journal article" date="2021" name="Front. Genet.">
        <title>Chromosome-Level Genome Assembly Reveals Significant Gene Expansion in the Toll and IMD Signaling Pathways of Dendrolimus kikuchii.</title>
        <authorList>
            <person name="Zhou J."/>
            <person name="Wu P."/>
            <person name="Xiong Z."/>
            <person name="Liu N."/>
            <person name="Zhao N."/>
            <person name="Ji M."/>
            <person name="Qiu Y."/>
            <person name="Yang B."/>
        </authorList>
    </citation>
    <scope>NUCLEOTIDE SEQUENCE [LARGE SCALE GENOMIC DNA]</scope>
    <source>
        <strain evidence="1">Ann1</strain>
    </source>
</reference>
<protein>
    <submittedName>
        <fullName evidence="1">Uncharacterized protein</fullName>
    </submittedName>
</protein>
<name>A0ACC1CNI4_9NEOP</name>
<accession>A0ACC1CNI4</accession>
<dbReference type="Proteomes" id="UP000824533">
    <property type="component" value="Linkage Group LG20"/>
</dbReference>
<comment type="caution">
    <text evidence="1">The sequence shown here is derived from an EMBL/GenBank/DDBJ whole genome shotgun (WGS) entry which is preliminary data.</text>
</comment>
<gene>
    <name evidence="1" type="ORF">K1T71_011274</name>
</gene>
<evidence type="ECO:0000313" key="1">
    <source>
        <dbReference type="EMBL" id="KAJ0173098.1"/>
    </source>
</evidence>